<accession>A0A4Y2VVG0</accession>
<proteinExistence type="predicted"/>
<dbReference type="EMBL" id="BGPR01050929">
    <property type="protein sequence ID" value="GBO27890.1"/>
    <property type="molecule type" value="Genomic_DNA"/>
</dbReference>
<gene>
    <name evidence="1" type="ORF">AVEN_54019_1</name>
</gene>
<dbReference type="AlphaFoldDB" id="A0A4Y2VVG0"/>
<sequence length="111" mass="11965">MTVYGSVPDFVVSASISVAFGTVNAVKFIISAVSGVVSESTASTEWSGELSLFRISCVSMGLACRASLDVKEFLHLVNGPLYRNKSVFLEPKPMNPDLHDHLAILATQRSF</sequence>
<protein>
    <submittedName>
        <fullName evidence="1">Uncharacterized protein</fullName>
    </submittedName>
</protein>
<dbReference type="Proteomes" id="UP000499080">
    <property type="component" value="Unassembled WGS sequence"/>
</dbReference>
<name>A0A4Y2VVG0_ARAVE</name>
<comment type="caution">
    <text evidence="1">The sequence shown here is derived from an EMBL/GenBank/DDBJ whole genome shotgun (WGS) entry which is preliminary data.</text>
</comment>
<organism evidence="1 2">
    <name type="scientific">Araneus ventricosus</name>
    <name type="common">Orbweaver spider</name>
    <name type="synonym">Epeira ventricosa</name>
    <dbReference type="NCBI Taxonomy" id="182803"/>
    <lineage>
        <taxon>Eukaryota</taxon>
        <taxon>Metazoa</taxon>
        <taxon>Ecdysozoa</taxon>
        <taxon>Arthropoda</taxon>
        <taxon>Chelicerata</taxon>
        <taxon>Arachnida</taxon>
        <taxon>Araneae</taxon>
        <taxon>Araneomorphae</taxon>
        <taxon>Entelegynae</taxon>
        <taxon>Araneoidea</taxon>
        <taxon>Araneidae</taxon>
        <taxon>Araneus</taxon>
    </lineage>
</organism>
<keyword evidence="2" id="KW-1185">Reference proteome</keyword>
<reference evidence="1 2" key="1">
    <citation type="journal article" date="2019" name="Sci. Rep.">
        <title>Orb-weaving spider Araneus ventricosus genome elucidates the spidroin gene catalogue.</title>
        <authorList>
            <person name="Kono N."/>
            <person name="Nakamura H."/>
            <person name="Ohtoshi R."/>
            <person name="Moran D.A.P."/>
            <person name="Shinohara A."/>
            <person name="Yoshida Y."/>
            <person name="Fujiwara M."/>
            <person name="Mori M."/>
            <person name="Tomita M."/>
            <person name="Arakawa K."/>
        </authorList>
    </citation>
    <scope>NUCLEOTIDE SEQUENCE [LARGE SCALE GENOMIC DNA]</scope>
</reference>
<evidence type="ECO:0000313" key="1">
    <source>
        <dbReference type="EMBL" id="GBO27890.1"/>
    </source>
</evidence>
<evidence type="ECO:0000313" key="2">
    <source>
        <dbReference type="Proteomes" id="UP000499080"/>
    </source>
</evidence>